<dbReference type="Proteomes" id="UP000274694">
    <property type="component" value="Unassembled WGS sequence"/>
</dbReference>
<dbReference type="InterPro" id="IPR036291">
    <property type="entry name" value="NAD(P)-bd_dom_sf"/>
</dbReference>
<dbReference type="PANTHER" id="PTHR15020:SF50">
    <property type="entry name" value="UPF0659 PROTEIN YMR090W"/>
    <property type="match status" value="1"/>
</dbReference>
<reference evidence="2 3" key="1">
    <citation type="submission" date="2018-05" db="EMBL/GenBank/DDBJ databases">
        <title>Micromonospora from Atacama Desert.</title>
        <authorList>
            <person name="Carro L."/>
            <person name="Goodfellow M."/>
            <person name="Klenk H.-P."/>
        </authorList>
    </citation>
    <scope>NUCLEOTIDE SEQUENCE [LARGE SCALE GENOMIC DNA]</scope>
    <source>
        <strain evidence="2 3">LB41</strain>
    </source>
</reference>
<evidence type="ECO:0000313" key="3">
    <source>
        <dbReference type="Proteomes" id="UP000274694"/>
    </source>
</evidence>
<name>A0ABX9XZQ6_MICCH</name>
<feature type="domain" description="NAD(P)-binding" evidence="1">
    <location>
        <begin position="7"/>
        <end position="179"/>
    </location>
</feature>
<dbReference type="PANTHER" id="PTHR15020">
    <property type="entry name" value="FLAVIN REDUCTASE-RELATED"/>
    <property type="match status" value="1"/>
</dbReference>
<dbReference type="Pfam" id="PF13460">
    <property type="entry name" value="NAD_binding_10"/>
    <property type="match status" value="1"/>
</dbReference>
<accession>A0ABX9XZQ6</accession>
<evidence type="ECO:0000259" key="1">
    <source>
        <dbReference type="Pfam" id="PF13460"/>
    </source>
</evidence>
<dbReference type="Gene3D" id="3.40.50.720">
    <property type="entry name" value="NAD(P)-binding Rossmann-like Domain"/>
    <property type="match status" value="1"/>
</dbReference>
<gene>
    <name evidence="2" type="ORF">DLJ60_26360</name>
</gene>
<evidence type="ECO:0000313" key="2">
    <source>
        <dbReference type="EMBL" id="RQW87578.1"/>
    </source>
</evidence>
<proteinExistence type="predicted"/>
<organism evidence="2 3">
    <name type="scientific">Micromonospora chalcea</name>
    <dbReference type="NCBI Taxonomy" id="1874"/>
    <lineage>
        <taxon>Bacteria</taxon>
        <taxon>Bacillati</taxon>
        <taxon>Actinomycetota</taxon>
        <taxon>Actinomycetes</taxon>
        <taxon>Micromonosporales</taxon>
        <taxon>Micromonosporaceae</taxon>
        <taxon>Micromonospora</taxon>
    </lineage>
</organism>
<dbReference type="EMBL" id="QGTA01000264">
    <property type="protein sequence ID" value="RQW87578.1"/>
    <property type="molecule type" value="Genomic_DNA"/>
</dbReference>
<comment type="caution">
    <text evidence="2">The sequence shown here is derived from an EMBL/GenBank/DDBJ whole genome shotgun (WGS) entry which is preliminary data.</text>
</comment>
<keyword evidence="3" id="KW-1185">Reference proteome</keyword>
<dbReference type="RefSeq" id="WP_052166232.1">
    <property type="nucleotide sequence ID" value="NZ_CBDRIK010000013.1"/>
</dbReference>
<protein>
    <recommendedName>
        <fullName evidence="1">NAD(P)-binding domain-containing protein</fullName>
    </recommendedName>
</protein>
<dbReference type="SUPFAM" id="SSF51735">
    <property type="entry name" value="NAD(P)-binding Rossmann-fold domains"/>
    <property type="match status" value="1"/>
</dbReference>
<dbReference type="InterPro" id="IPR016040">
    <property type="entry name" value="NAD(P)-bd_dom"/>
</dbReference>
<sequence>MNIALIGGTGRTNRLVLDVLTDRGHRVTVLVRDPGRLGRAADDADARVIRGDVRDVEALRRLVDGCDVVISALGPTDKEADLHTDAARALVDVMRDAGVNRFVGISGAGVDVPGDRKSRRDKVISWLINKLGGPLVADKPAELAVWRASALDWTLVRLPRLTDGPATGRVEHHASESTSQTSTRPFDYIHRWSRWRRRHQYRARTAHYQRRLQLHQVRLEY</sequence>